<proteinExistence type="predicted"/>
<dbReference type="EMBL" id="LIAE01010472">
    <property type="protein sequence ID" value="PAV60349.1"/>
    <property type="molecule type" value="Genomic_DNA"/>
</dbReference>
<dbReference type="InterPro" id="IPR036465">
    <property type="entry name" value="vWFA_dom_sf"/>
</dbReference>
<keyword evidence="4" id="KW-1185">Reference proteome</keyword>
<gene>
    <name evidence="3" type="ORF">WR25_07826</name>
</gene>
<evidence type="ECO:0000313" key="4">
    <source>
        <dbReference type="Proteomes" id="UP000218231"/>
    </source>
</evidence>
<dbReference type="InterPro" id="IPR052969">
    <property type="entry name" value="Thr-specific_kinase-like"/>
</dbReference>
<feature type="coiled-coil region" evidence="1">
    <location>
        <begin position="27"/>
        <end position="54"/>
    </location>
</feature>
<comment type="caution">
    <text evidence="3">The sequence shown here is derived from an EMBL/GenBank/DDBJ whole genome shotgun (WGS) entry which is preliminary data.</text>
</comment>
<evidence type="ECO:0000256" key="2">
    <source>
        <dbReference type="SAM" id="MobiDB-lite"/>
    </source>
</evidence>
<dbReference type="OrthoDB" id="10046508at2759"/>
<dbReference type="Proteomes" id="UP000218231">
    <property type="component" value="Unassembled WGS sequence"/>
</dbReference>
<accession>A0A2A2JFK2</accession>
<organism evidence="3 4">
    <name type="scientific">Diploscapter pachys</name>
    <dbReference type="NCBI Taxonomy" id="2018661"/>
    <lineage>
        <taxon>Eukaryota</taxon>
        <taxon>Metazoa</taxon>
        <taxon>Ecdysozoa</taxon>
        <taxon>Nematoda</taxon>
        <taxon>Chromadorea</taxon>
        <taxon>Rhabditida</taxon>
        <taxon>Rhabditina</taxon>
        <taxon>Rhabditomorpha</taxon>
        <taxon>Rhabditoidea</taxon>
        <taxon>Rhabditidae</taxon>
        <taxon>Diploscapter</taxon>
    </lineage>
</organism>
<dbReference type="PANTHER" id="PTHR47763:SF4">
    <property type="entry name" value="ALPHA-PROTEIN KINASE VWKA"/>
    <property type="match status" value="1"/>
</dbReference>
<dbReference type="PANTHER" id="PTHR47763">
    <property type="entry name" value="ALPHA-PROTEIN KINASE VWKA"/>
    <property type="match status" value="1"/>
</dbReference>
<protein>
    <submittedName>
        <fullName evidence="3">Uncharacterized protein</fullName>
    </submittedName>
</protein>
<reference evidence="3 4" key="1">
    <citation type="journal article" date="2017" name="Curr. Biol.">
        <title>Genome architecture and evolution of a unichromosomal asexual nematode.</title>
        <authorList>
            <person name="Fradin H."/>
            <person name="Zegar C."/>
            <person name="Gutwein M."/>
            <person name="Lucas J."/>
            <person name="Kovtun M."/>
            <person name="Corcoran D."/>
            <person name="Baugh L.R."/>
            <person name="Kiontke K."/>
            <person name="Gunsalus K."/>
            <person name="Fitch D.H."/>
            <person name="Piano F."/>
        </authorList>
    </citation>
    <scope>NUCLEOTIDE SEQUENCE [LARGE SCALE GENOMIC DNA]</scope>
    <source>
        <strain evidence="3">PF1309</strain>
    </source>
</reference>
<evidence type="ECO:0000256" key="1">
    <source>
        <dbReference type="SAM" id="Coils"/>
    </source>
</evidence>
<keyword evidence="1" id="KW-0175">Coiled coil</keyword>
<dbReference type="STRING" id="2018661.A0A2A2JFK2"/>
<name>A0A2A2JFK2_9BILA</name>
<dbReference type="AlphaFoldDB" id="A0A2A2JFK2"/>
<dbReference type="Gene3D" id="3.40.50.410">
    <property type="entry name" value="von Willebrand factor, type A domain"/>
    <property type="match status" value="1"/>
</dbReference>
<sequence>MFFHKPPRDISTNPLTEGNPPTKCRLVKEETQRKRQLKEKLKRLCCVLDDEEVEIDKENVDEDKLMQLSNVVENCPERKIGDISKQTRKSRIVDLCFLHVRLGFVAYRDFGDKSSFQVRSFNGSVVDFLCFCDNLEATGGDDAAEDVFTGLEKAINLDWSEDSGTKIIFHIADRPCHGREFHSYSRKSDNYPDGDPFGRTHTDLFRRIRLKGIQYYFGRISNQTDIMVEKFSEAYGDTIQQFDVAQYQKMRDSVITAVSTSINASISDCTLNSCEKRKLLNFNTNLNEPD</sequence>
<evidence type="ECO:0000313" key="3">
    <source>
        <dbReference type="EMBL" id="PAV60349.1"/>
    </source>
</evidence>
<feature type="region of interest" description="Disordered" evidence="2">
    <location>
        <begin position="1"/>
        <end position="21"/>
    </location>
</feature>